<keyword evidence="2" id="KW-1185">Reference proteome</keyword>
<dbReference type="GO" id="GO:0032259">
    <property type="term" value="P:methylation"/>
    <property type="evidence" value="ECO:0007669"/>
    <property type="project" value="UniProtKB-KW"/>
</dbReference>
<dbReference type="EMBL" id="LXQA010202716">
    <property type="protein sequence ID" value="MCI33237.1"/>
    <property type="molecule type" value="Genomic_DNA"/>
</dbReference>
<keyword evidence="1" id="KW-0489">Methyltransferase</keyword>
<evidence type="ECO:0000313" key="2">
    <source>
        <dbReference type="Proteomes" id="UP000265520"/>
    </source>
</evidence>
<accession>A0A392RAL1</accession>
<proteinExistence type="predicted"/>
<dbReference type="Proteomes" id="UP000265520">
    <property type="component" value="Unassembled WGS sequence"/>
</dbReference>
<reference evidence="1 2" key="1">
    <citation type="journal article" date="2018" name="Front. Plant Sci.">
        <title>Red Clover (Trifolium pratense) and Zigzag Clover (T. medium) - A Picture of Genomic Similarities and Differences.</title>
        <authorList>
            <person name="Dluhosova J."/>
            <person name="Istvanek J."/>
            <person name="Nedelnik J."/>
            <person name="Repkova J."/>
        </authorList>
    </citation>
    <scope>NUCLEOTIDE SEQUENCE [LARGE SCALE GENOMIC DNA]</scope>
    <source>
        <strain evidence="2">cv. 10/8</strain>
        <tissue evidence="1">Leaf</tissue>
    </source>
</reference>
<dbReference type="GO" id="GO:0008168">
    <property type="term" value="F:methyltransferase activity"/>
    <property type="evidence" value="ECO:0007669"/>
    <property type="project" value="UniProtKB-KW"/>
</dbReference>
<name>A0A392RAL1_9FABA</name>
<comment type="caution">
    <text evidence="1">The sequence shown here is derived from an EMBL/GenBank/DDBJ whole genome shotgun (WGS) entry which is preliminary data.</text>
</comment>
<organism evidence="1 2">
    <name type="scientific">Trifolium medium</name>
    <dbReference type="NCBI Taxonomy" id="97028"/>
    <lineage>
        <taxon>Eukaryota</taxon>
        <taxon>Viridiplantae</taxon>
        <taxon>Streptophyta</taxon>
        <taxon>Embryophyta</taxon>
        <taxon>Tracheophyta</taxon>
        <taxon>Spermatophyta</taxon>
        <taxon>Magnoliopsida</taxon>
        <taxon>eudicotyledons</taxon>
        <taxon>Gunneridae</taxon>
        <taxon>Pentapetalae</taxon>
        <taxon>rosids</taxon>
        <taxon>fabids</taxon>
        <taxon>Fabales</taxon>
        <taxon>Fabaceae</taxon>
        <taxon>Papilionoideae</taxon>
        <taxon>50 kb inversion clade</taxon>
        <taxon>NPAAA clade</taxon>
        <taxon>Hologalegina</taxon>
        <taxon>IRL clade</taxon>
        <taxon>Trifolieae</taxon>
        <taxon>Trifolium</taxon>
    </lineage>
</organism>
<evidence type="ECO:0000313" key="1">
    <source>
        <dbReference type="EMBL" id="MCI33237.1"/>
    </source>
</evidence>
<protein>
    <submittedName>
        <fullName evidence="1">DNA (Cytosine-5)-methyltransferase DRM2-like</fullName>
    </submittedName>
</protein>
<keyword evidence="1" id="KW-0808">Transferase</keyword>
<dbReference type="AlphaFoldDB" id="A0A392RAL1"/>
<sequence>MQTIAKAKKGAIVIGGLITSLASSLGLDTQIATLDPLPDSTSLDLNPCLAQKLVKLISGNKYYLMIRNQIVRSIMLPNRARIDVCDAGYW</sequence>